<comment type="caution">
    <text evidence="1">The sequence shown here is derived from an EMBL/GenBank/DDBJ whole genome shotgun (WGS) entry which is preliminary data.</text>
</comment>
<keyword evidence="2" id="KW-1185">Reference proteome</keyword>
<gene>
    <name evidence="1" type="ORF">NDU88_008701</name>
</gene>
<dbReference type="AlphaFoldDB" id="A0AAV7NYQ2"/>
<sequence>MEGYCGAGRCAQAPARGATWASRACGMSGEGDGAPVVNTQWAQGKPCPGHCGLFLLVFTGICLPGKYCGCVGVQMGGYASGHQGDGRHELL</sequence>
<reference evidence="1" key="1">
    <citation type="journal article" date="2022" name="bioRxiv">
        <title>Sequencing and chromosome-scale assembly of the giantPleurodeles waltlgenome.</title>
        <authorList>
            <person name="Brown T."/>
            <person name="Elewa A."/>
            <person name="Iarovenko S."/>
            <person name="Subramanian E."/>
            <person name="Araus A.J."/>
            <person name="Petzold A."/>
            <person name="Susuki M."/>
            <person name="Suzuki K.-i.T."/>
            <person name="Hayashi T."/>
            <person name="Toyoda A."/>
            <person name="Oliveira C."/>
            <person name="Osipova E."/>
            <person name="Leigh N.D."/>
            <person name="Simon A."/>
            <person name="Yun M.H."/>
        </authorList>
    </citation>
    <scope>NUCLEOTIDE SEQUENCE</scope>
    <source>
        <strain evidence="1">20211129_DDA</strain>
        <tissue evidence="1">Liver</tissue>
    </source>
</reference>
<protein>
    <submittedName>
        <fullName evidence="1">Uncharacterized protein</fullName>
    </submittedName>
</protein>
<organism evidence="1 2">
    <name type="scientific">Pleurodeles waltl</name>
    <name type="common">Iberian ribbed newt</name>
    <dbReference type="NCBI Taxonomy" id="8319"/>
    <lineage>
        <taxon>Eukaryota</taxon>
        <taxon>Metazoa</taxon>
        <taxon>Chordata</taxon>
        <taxon>Craniata</taxon>
        <taxon>Vertebrata</taxon>
        <taxon>Euteleostomi</taxon>
        <taxon>Amphibia</taxon>
        <taxon>Batrachia</taxon>
        <taxon>Caudata</taxon>
        <taxon>Salamandroidea</taxon>
        <taxon>Salamandridae</taxon>
        <taxon>Pleurodelinae</taxon>
        <taxon>Pleurodeles</taxon>
    </lineage>
</organism>
<dbReference type="Proteomes" id="UP001066276">
    <property type="component" value="Chromosome 8"/>
</dbReference>
<accession>A0AAV7NYQ2</accession>
<proteinExistence type="predicted"/>
<dbReference type="EMBL" id="JANPWB010000012">
    <property type="protein sequence ID" value="KAJ1120536.1"/>
    <property type="molecule type" value="Genomic_DNA"/>
</dbReference>
<name>A0AAV7NYQ2_PLEWA</name>
<evidence type="ECO:0000313" key="1">
    <source>
        <dbReference type="EMBL" id="KAJ1120536.1"/>
    </source>
</evidence>
<evidence type="ECO:0000313" key="2">
    <source>
        <dbReference type="Proteomes" id="UP001066276"/>
    </source>
</evidence>